<dbReference type="Gene3D" id="1.20.5.210">
    <property type="entry name" value="Cytochrome b-c1 complex subunit 8"/>
    <property type="match status" value="1"/>
</dbReference>
<keyword evidence="6" id="KW-0812">Transmembrane</keyword>
<dbReference type="GO" id="GO:0006122">
    <property type="term" value="P:mitochondrial electron transport, ubiquinol to cytochrome c"/>
    <property type="evidence" value="ECO:0007669"/>
    <property type="project" value="UniProtKB-UniRule"/>
</dbReference>
<comment type="subunit">
    <text evidence="12 13">Component of the ubiquinol-cytochrome c oxidoreductase (cytochrome b-c1 complex, complex III, CIII), a multisubunit enzyme composed of 11 subunits. The complex is composed of 3 respiratory subunits cytochrome b, cytochrome c1 and Rieske protein UQCRFS1, 2 core protein subunits UQCRC1/QCR1 and UQCRC2/QCR2, and 6 low-molecular weight protein subunits UQCRH/QCR6, UQCRB/QCR7, UQCRQ/QCR8, UQCR10/QCR9, UQCR11/QCR10 and subunit 9, the cleavage product of Rieske protein UQCRFS1. The complex exists as an obligatory dimer and forms supercomplexes (SCs) in the inner mitochondrial membrane with NADH-ubiquinone oxidoreductase (complex I, CI) and cytochrome c oxidase (complex IV, CIV), resulting in different assemblies (supercomplex SCI(1)III(2)IV(1) and megacomplex MCI(2)III(2)IV(2)). Interacts with UQCC6.</text>
</comment>
<dbReference type="WBParaSite" id="SVE_1088100.1">
    <property type="protein sequence ID" value="SVE_1088100.1"/>
    <property type="gene ID" value="SVE_1088100"/>
</dbReference>
<sequence>MRASSVALGKHFGNLGKMYGEYRFSVAPNEQKPMKNFFNHAVINPLKVYVVSQWYYFVPPGIAAYLVYDWAKKANHHSKRKDPSIYANDV</sequence>
<keyword evidence="7 13" id="KW-0999">Mitochondrion inner membrane</keyword>
<name>A0A0K0FP30_STRVS</name>
<keyword evidence="10 13" id="KW-0496">Mitochondrion</keyword>
<accession>A0A0K0FP30</accession>
<reference evidence="14" key="1">
    <citation type="submission" date="2014-07" db="EMBL/GenBank/DDBJ databases">
        <authorList>
            <person name="Martin A.A"/>
            <person name="De Silva N."/>
        </authorList>
    </citation>
    <scope>NUCLEOTIDE SEQUENCE</scope>
</reference>
<keyword evidence="8 13" id="KW-0249">Electron transport</keyword>
<dbReference type="GO" id="GO:0045275">
    <property type="term" value="C:respiratory chain complex III"/>
    <property type="evidence" value="ECO:0007669"/>
    <property type="project" value="UniProtKB-UniRule"/>
</dbReference>
<dbReference type="Proteomes" id="UP000035680">
    <property type="component" value="Unassembled WGS sequence"/>
</dbReference>
<dbReference type="STRING" id="75913.A0A0K0FP30"/>
<evidence type="ECO:0000256" key="4">
    <source>
        <dbReference type="ARBA" id="ARBA00022448"/>
    </source>
</evidence>
<dbReference type="GO" id="GO:0005743">
    <property type="term" value="C:mitochondrial inner membrane"/>
    <property type="evidence" value="ECO:0007669"/>
    <property type="project" value="UniProtKB-SubCell"/>
</dbReference>
<evidence type="ECO:0000256" key="2">
    <source>
        <dbReference type="ARBA" id="ARBA00007668"/>
    </source>
</evidence>
<evidence type="ECO:0000256" key="8">
    <source>
        <dbReference type="ARBA" id="ARBA00022982"/>
    </source>
</evidence>
<keyword evidence="9" id="KW-1133">Transmembrane helix</keyword>
<dbReference type="SUPFAM" id="SSF81508">
    <property type="entry name" value="Ubiquinone-binding protein QP-C of cytochrome bc1 complex (Ubiquinol-cytochrome c reductase)"/>
    <property type="match status" value="1"/>
</dbReference>
<reference evidence="15" key="2">
    <citation type="submission" date="2015-08" db="UniProtKB">
        <authorList>
            <consortium name="WormBaseParasite"/>
        </authorList>
    </citation>
    <scope>IDENTIFICATION</scope>
</reference>
<evidence type="ECO:0000313" key="15">
    <source>
        <dbReference type="WBParaSite" id="SVE_1088100.1"/>
    </source>
</evidence>
<proteinExistence type="inferred from homology"/>
<evidence type="ECO:0000256" key="3">
    <source>
        <dbReference type="ARBA" id="ARBA00016324"/>
    </source>
</evidence>
<organism evidence="14 15">
    <name type="scientific">Strongyloides venezuelensis</name>
    <name type="common">Threadworm</name>
    <dbReference type="NCBI Taxonomy" id="75913"/>
    <lineage>
        <taxon>Eukaryota</taxon>
        <taxon>Metazoa</taxon>
        <taxon>Ecdysozoa</taxon>
        <taxon>Nematoda</taxon>
        <taxon>Chromadorea</taxon>
        <taxon>Rhabditida</taxon>
        <taxon>Tylenchina</taxon>
        <taxon>Panagrolaimomorpha</taxon>
        <taxon>Strongyloidoidea</taxon>
        <taxon>Strongyloididae</taxon>
        <taxon>Strongyloides</taxon>
    </lineage>
</organism>
<evidence type="ECO:0000256" key="11">
    <source>
        <dbReference type="ARBA" id="ARBA00023136"/>
    </source>
</evidence>
<dbReference type="PANTHER" id="PTHR12119">
    <property type="entry name" value="UBIQUINOL-CYTOCHROME C REDUCTASE COMPLEX UBIQUINONE-BINDING PROTEIN QP-C"/>
    <property type="match status" value="1"/>
</dbReference>
<keyword evidence="11" id="KW-0472">Membrane</keyword>
<dbReference type="InterPro" id="IPR004205">
    <property type="entry name" value="Cyt_bc1_su8"/>
</dbReference>
<comment type="function">
    <text evidence="13">Component of the ubiquinol-cytochrome c oxidoreductase, a multisubunit transmembrane complex that is part of the mitochondrial electron transport chain which drives oxidative phosphorylation. The complex plays an important role in the uptake of multiple carbon sources present in different host niches.</text>
</comment>
<protein>
    <recommendedName>
        <fullName evidence="3 13">Cytochrome b-c1 complex subunit 8</fullName>
    </recommendedName>
    <alternativeName>
        <fullName evidence="13">Complex III subunit 8</fullName>
    </alternativeName>
</protein>
<evidence type="ECO:0000256" key="7">
    <source>
        <dbReference type="ARBA" id="ARBA00022792"/>
    </source>
</evidence>
<evidence type="ECO:0000313" key="14">
    <source>
        <dbReference type="Proteomes" id="UP000035680"/>
    </source>
</evidence>
<keyword evidence="4 13" id="KW-0813">Transport</keyword>
<keyword evidence="14" id="KW-1185">Reference proteome</keyword>
<evidence type="ECO:0000256" key="6">
    <source>
        <dbReference type="ARBA" id="ARBA00022692"/>
    </source>
</evidence>
<dbReference type="FunFam" id="1.20.5.210:FF:000001">
    <property type="entry name" value="Cytochrome b-c1 complex subunit 8"/>
    <property type="match status" value="1"/>
</dbReference>
<dbReference type="AlphaFoldDB" id="A0A0K0FP30"/>
<dbReference type="Pfam" id="PF02939">
    <property type="entry name" value="UcrQ"/>
    <property type="match status" value="1"/>
</dbReference>
<keyword evidence="5 13" id="KW-0679">Respiratory chain</keyword>
<comment type="subcellular location">
    <subcellularLocation>
        <location evidence="1 13">Mitochondrion inner membrane</location>
        <topology evidence="1 13">Single-pass membrane protein</topology>
    </subcellularLocation>
</comment>
<evidence type="ECO:0000256" key="10">
    <source>
        <dbReference type="ARBA" id="ARBA00023128"/>
    </source>
</evidence>
<evidence type="ECO:0000256" key="12">
    <source>
        <dbReference type="ARBA" id="ARBA00047105"/>
    </source>
</evidence>
<comment type="similarity">
    <text evidence="2 13">Belongs to the UQCRQ/QCR8 family.</text>
</comment>
<evidence type="ECO:0000256" key="9">
    <source>
        <dbReference type="ARBA" id="ARBA00022989"/>
    </source>
</evidence>
<dbReference type="InterPro" id="IPR036642">
    <property type="entry name" value="Cyt_bc1_su8_sf"/>
</dbReference>
<evidence type="ECO:0000256" key="5">
    <source>
        <dbReference type="ARBA" id="ARBA00022660"/>
    </source>
</evidence>
<dbReference type="PANTHER" id="PTHR12119:SF2">
    <property type="entry name" value="CYTOCHROME B-C1 COMPLEX SUBUNIT 8"/>
    <property type="match status" value="1"/>
</dbReference>
<evidence type="ECO:0000256" key="13">
    <source>
        <dbReference type="RuleBase" id="RU368118"/>
    </source>
</evidence>
<evidence type="ECO:0000256" key="1">
    <source>
        <dbReference type="ARBA" id="ARBA00004434"/>
    </source>
</evidence>